<evidence type="ECO:0000313" key="1">
    <source>
        <dbReference type="EMBL" id="ABD32831.1"/>
    </source>
</evidence>
<sequence>MRWNIGCLDDPKGIGIMDIFVSPDNGIFTNPSGFERTFGIDVLKDNLFVSQGKCGRRDRLINMNLESGWLTAARSGLLSLPFLLVYVEKNHKPFFVRS</sequence>
<name>Q2HTJ5_MEDTR</name>
<reference evidence="1" key="1">
    <citation type="submission" date="2004-11" db="EMBL/GenBank/DDBJ databases">
        <authorList>
            <person name="Town C.D."/>
        </authorList>
    </citation>
    <scope>NUCLEOTIDE SEQUENCE</scope>
</reference>
<protein>
    <submittedName>
        <fullName evidence="1">Uncharacterized protein</fullName>
    </submittedName>
</protein>
<dbReference type="AlphaFoldDB" id="Q2HTJ5"/>
<reference evidence="1" key="2">
    <citation type="submission" date="2007-03" db="EMBL/GenBank/DDBJ databases">
        <authorList>
            <consortium name="The International Medicago Genome Annotation Group"/>
        </authorList>
    </citation>
    <scope>NUCLEOTIDE SEQUENCE</scope>
</reference>
<organism evidence="1">
    <name type="scientific">Medicago truncatula</name>
    <name type="common">Barrel medic</name>
    <name type="synonym">Medicago tribuloides</name>
    <dbReference type="NCBI Taxonomy" id="3880"/>
    <lineage>
        <taxon>Eukaryota</taxon>
        <taxon>Viridiplantae</taxon>
        <taxon>Streptophyta</taxon>
        <taxon>Embryophyta</taxon>
        <taxon>Tracheophyta</taxon>
        <taxon>Spermatophyta</taxon>
        <taxon>Magnoliopsida</taxon>
        <taxon>eudicotyledons</taxon>
        <taxon>Gunneridae</taxon>
        <taxon>Pentapetalae</taxon>
        <taxon>rosids</taxon>
        <taxon>fabids</taxon>
        <taxon>Fabales</taxon>
        <taxon>Fabaceae</taxon>
        <taxon>Papilionoideae</taxon>
        <taxon>50 kb inversion clade</taxon>
        <taxon>NPAAA clade</taxon>
        <taxon>Hologalegina</taxon>
        <taxon>IRL clade</taxon>
        <taxon>Trifolieae</taxon>
        <taxon>Medicago</taxon>
    </lineage>
</organism>
<accession>Q2HTJ5</accession>
<gene>
    <name evidence="1" type="ORF">MtrDRAFT_AC150440g16v2</name>
</gene>
<dbReference type="EMBL" id="AC150440">
    <property type="protein sequence ID" value="ABD32831.1"/>
    <property type="molecule type" value="Genomic_DNA"/>
</dbReference>
<proteinExistence type="predicted"/>